<evidence type="ECO:0000259" key="7">
    <source>
        <dbReference type="PROSITE" id="PS50940"/>
    </source>
</evidence>
<dbReference type="GO" id="GO:0008061">
    <property type="term" value="F:chitin binding"/>
    <property type="evidence" value="ECO:0007669"/>
    <property type="project" value="UniProtKB-KW"/>
</dbReference>
<dbReference type="KEGG" id="vg:26855108"/>
<dbReference type="Proteomes" id="UP000202719">
    <property type="component" value="Segment"/>
</dbReference>
<dbReference type="EMBL" id="KU593505">
    <property type="protein sequence ID" value="AMF83835.1"/>
    <property type="molecule type" value="Genomic_DNA"/>
</dbReference>
<evidence type="ECO:0000256" key="5">
    <source>
        <dbReference type="ARBA" id="ARBA00023180"/>
    </source>
</evidence>
<sequence>MSFTSLLVVIVLIFAVILFYYKFIIDDFNNDSYSVRLNVLKEYLRTIGDDNTVPAQLGYVSDINDTNHTYTVTYFDTTTLKLVSTHEYDESNHVFNFETQSVNRVWNNNPQAASVSRVSNDEHVFLAHADDGDLLMSCKNGKFVGDQCVPAPVCDQPNVKLPLTEHRLNMLVFNRLAAQSLSSSSSSSINEPHHPTAYVQCDHNSEPSIVECLNGESFVNTQCVYQPSVVTNGGGVVMMPAKELLLNTKSVSSPSLLLPHNKILAKNKKFVYYSIPNDNNNNNKTRTSVVTSPIINLSENTINISENIETIMPVNYEYAFDATPCIDKEVGHTFRTTNMGVNQYLECISNNNLFLHSCKENIKFDDETQQYRCDHNNDCDQFEDGTGVILNSIHNDNVMFHSGKTKCVNYRVVDVTECDTSNFVTKDFIYHPLMKITPHVGLPRQIYDADSDQCVDYDLDKLTINNNNFAIEFDTHSELITSVVGQITKIPSSLEPINVADCVVYARDLHETCVNPHNGAPIDCIGVVTHDILNNETYNLCDESGAFVEQVRLKPNEFVRKGELVQLSGYTGECRYMPGTNYLKLAERTVSNYRCLFTIPLV</sequence>
<dbReference type="InterPro" id="IPR013682">
    <property type="entry name" value="BaculoV_Vp91_N"/>
</dbReference>
<dbReference type="GO" id="GO:0005576">
    <property type="term" value="C:extracellular region"/>
    <property type="evidence" value="ECO:0007669"/>
    <property type="project" value="InterPro"/>
</dbReference>
<name>A0A109WZW4_9BBAC</name>
<keyword evidence="6" id="KW-0472">Membrane</keyword>
<feature type="transmembrane region" description="Helical" evidence="6">
    <location>
        <begin position="6"/>
        <end position="24"/>
    </location>
</feature>
<dbReference type="PROSITE" id="PS50940">
    <property type="entry name" value="CHIT_BIND_II"/>
    <property type="match status" value="1"/>
</dbReference>
<reference evidence="9 10" key="1">
    <citation type="journal article" date="2015" name="Virol. Sin.">
        <title>Genome sequencing and analysis of a granulovirus isolated from the Asiatic rice leafroller, Cnaphalocrocis medinalis.</title>
        <authorList>
            <person name="Zhang S."/>
            <person name="Zhu Z."/>
            <person name="Sun S."/>
            <person name="Chen Q."/>
            <person name="Deng F."/>
            <person name="Yang K."/>
        </authorList>
    </citation>
    <scope>NUCLEOTIDE SEQUENCE [LARGE SCALE GENOMIC DNA]</scope>
    <source>
        <strain evidence="9 10">Enping</strain>
    </source>
</reference>
<keyword evidence="6" id="KW-0812">Transmembrane</keyword>
<keyword evidence="4" id="KW-1015">Disulfide bond</keyword>
<evidence type="ECO:0000259" key="8">
    <source>
        <dbReference type="PROSITE" id="PS51807"/>
    </source>
</evidence>
<keyword evidence="5" id="KW-0325">Glycoprotein</keyword>
<keyword evidence="10" id="KW-1185">Reference proteome</keyword>
<dbReference type="InterPro" id="IPR002557">
    <property type="entry name" value="Chitin-bd_dom"/>
</dbReference>
<keyword evidence="3" id="KW-0677">Repeat</keyword>
<dbReference type="OrthoDB" id="1474at10239"/>
<organism evidence="9 10">
    <name type="scientific">Cnaphalocrocis medinalis granulovirus</name>
    <dbReference type="NCBI Taxonomy" id="1750712"/>
    <lineage>
        <taxon>Viruses</taxon>
        <taxon>Viruses incertae sedis</taxon>
        <taxon>Naldaviricetes</taxon>
        <taxon>Lefavirales</taxon>
        <taxon>Baculoviridae</taxon>
        <taxon>Betabaculovirus</taxon>
        <taxon>Betabaculovirus cnamedinalis</taxon>
    </lineage>
</organism>
<gene>
    <name evidence="9" type="primary">vp91</name>
</gene>
<dbReference type="RefSeq" id="YP_009230001.1">
    <property type="nucleotide sequence ID" value="NC_029304.2"/>
</dbReference>
<keyword evidence="6" id="KW-1133">Transmembrane helix</keyword>
<keyword evidence="2" id="KW-0732">Signal</keyword>
<feature type="domain" description="Chitin-binding type-2" evidence="7">
    <location>
        <begin position="322"/>
        <end position="381"/>
    </location>
</feature>
<evidence type="ECO:0000256" key="1">
    <source>
        <dbReference type="ARBA" id="ARBA00022669"/>
    </source>
</evidence>
<evidence type="ECO:0000256" key="2">
    <source>
        <dbReference type="ARBA" id="ARBA00022729"/>
    </source>
</evidence>
<evidence type="ECO:0000256" key="3">
    <source>
        <dbReference type="ARBA" id="ARBA00022737"/>
    </source>
</evidence>
<proteinExistence type="predicted"/>
<accession>A0A109WZW4</accession>
<feature type="domain" description="Zinc finger C2HC baculovirus (BV)-type profile" evidence="8">
    <location>
        <begin position="148"/>
        <end position="201"/>
    </location>
</feature>
<evidence type="ECO:0000313" key="9">
    <source>
        <dbReference type="EMBL" id="AMF83835.1"/>
    </source>
</evidence>
<dbReference type="Pfam" id="PF08475">
    <property type="entry name" value="Baculo_VP91_N"/>
    <property type="match status" value="1"/>
</dbReference>
<dbReference type="PROSITE" id="PS51807">
    <property type="entry name" value="ZF_C2HC_BV"/>
    <property type="match status" value="1"/>
</dbReference>
<evidence type="ECO:0000256" key="4">
    <source>
        <dbReference type="ARBA" id="ARBA00023157"/>
    </source>
</evidence>
<dbReference type="GeneID" id="26855108"/>
<keyword evidence="1" id="KW-0147">Chitin-binding</keyword>
<evidence type="ECO:0000256" key="6">
    <source>
        <dbReference type="SAM" id="Phobius"/>
    </source>
</evidence>
<protein>
    <submittedName>
        <fullName evidence="9">Vp91</fullName>
    </submittedName>
</protein>
<evidence type="ECO:0000313" key="10">
    <source>
        <dbReference type="Proteomes" id="UP000202719"/>
    </source>
</evidence>